<evidence type="ECO:0000313" key="4">
    <source>
        <dbReference type="EMBL" id="SUZ52154.1"/>
    </source>
</evidence>
<keyword evidence="1" id="KW-0963">Cytoplasm</keyword>
<evidence type="ECO:0008006" key="5">
    <source>
        <dbReference type="Google" id="ProtNLM"/>
    </source>
</evidence>
<dbReference type="PANTHER" id="PTHR31760">
    <property type="entry name" value="S-ADENOSYL-L-METHIONINE-DEPENDENT METHYLTRANSFERASES SUPERFAMILY PROTEIN"/>
    <property type="match status" value="1"/>
</dbReference>
<accession>A0A381NDH3</accession>
<evidence type="ECO:0000256" key="3">
    <source>
        <dbReference type="ARBA" id="ARBA00022679"/>
    </source>
</evidence>
<dbReference type="InterPro" id="IPR029063">
    <property type="entry name" value="SAM-dependent_MTases_sf"/>
</dbReference>
<dbReference type="AlphaFoldDB" id="A0A381NDH3"/>
<evidence type="ECO:0000256" key="2">
    <source>
        <dbReference type="ARBA" id="ARBA00022552"/>
    </source>
</evidence>
<dbReference type="EMBL" id="UINC01000259">
    <property type="protein sequence ID" value="SUZ52154.1"/>
    <property type="molecule type" value="Genomic_DNA"/>
</dbReference>
<organism evidence="4">
    <name type="scientific">marine metagenome</name>
    <dbReference type="NCBI Taxonomy" id="408172"/>
    <lineage>
        <taxon>unclassified sequences</taxon>
        <taxon>metagenomes</taxon>
        <taxon>ecological metagenomes</taxon>
    </lineage>
</organism>
<dbReference type="Pfam" id="PF02527">
    <property type="entry name" value="GidB"/>
    <property type="match status" value="1"/>
</dbReference>
<dbReference type="GO" id="GO:0070043">
    <property type="term" value="F:rRNA (guanine-N7-)-methyltransferase activity"/>
    <property type="evidence" value="ECO:0007669"/>
    <property type="project" value="TreeGrafter"/>
</dbReference>
<keyword evidence="2" id="KW-0698">rRNA processing</keyword>
<keyword evidence="3" id="KW-0808">Transferase</keyword>
<dbReference type="SUPFAM" id="SSF53335">
    <property type="entry name" value="S-adenosyl-L-methionine-dependent methyltransferases"/>
    <property type="match status" value="1"/>
</dbReference>
<sequence>MDGGVGRVLDAAVDEGFLTAGAASEGFRHSSGFLAGTPLPAAGQSAVDLGSGGGLPGLVLATLTNCNWFLVERSERRCRFLEWAARSLEVFDRVSVVHADATEVGRGELRGSVTLVTARAFGPPGVTIECGAPLLADEGHLVVSEPPEDGRARWPEDPLGELGLSDAGAWEHEGARFQAFRSDGPCGDRYPRAWKAIERSPVF</sequence>
<proteinExistence type="predicted"/>
<reference evidence="4" key="1">
    <citation type="submission" date="2018-05" db="EMBL/GenBank/DDBJ databases">
        <authorList>
            <person name="Lanie J.A."/>
            <person name="Ng W.-L."/>
            <person name="Kazmierczak K.M."/>
            <person name="Andrzejewski T.M."/>
            <person name="Davidsen T.M."/>
            <person name="Wayne K.J."/>
            <person name="Tettelin H."/>
            <person name="Glass J.I."/>
            <person name="Rusch D."/>
            <person name="Podicherti R."/>
            <person name="Tsui H.-C.T."/>
            <person name="Winkler M.E."/>
        </authorList>
    </citation>
    <scope>NUCLEOTIDE SEQUENCE</scope>
</reference>
<name>A0A381NDH3_9ZZZZ</name>
<protein>
    <recommendedName>
        <fullName evidence="5">Glucose-inhibited division protein B</fullName>
    </recommendedName>
</protein>
<dbReference type="PANTHER" id="PTHR31760:SF0">
    <property type="entry name" value="S-ADENOSYL-L-METHIONINE-DEPENDENT METHYLTRANSFERASES SUPERFAMILY PROTEIN"/>
    <property type="match status" value="1"/>
</dbReference>
<gene>
    <name evidence="4" type="ORF">METZ01_LOCUS5008</name>
</gene>
<dbReference type="InterPro" id="IPR003682">
    <property type="entry name" value="rRNA_ssu_MeTfrase_G"/>
</dbReference>
<dbReference type="GO" id="GO:0005829">
    <property type="term" value="C:cytosol"/>
    <property type="evidence" value="ECO:0007669"/>
    <property type="project" value="TreeGrafter"/>
</dbReference>
<dbReference type="Gene3D" id="3.40.50.150">
    <property type="entry name" value="Vaccinia Virus protein VP39"/>
    <property type="match status" value="1"/>
</dbReference>
<evidence type="ECO:0000256" key="1">
    <source>
        <dbReference type="ARBA" id="ARBA00022490"/>
    </source>
</evidence>